<evidence type="ECO:0000313" key="2">
    <source>
        <dbReference type="EMBL" id="CAK9325066.1"/>
    </source>
</evidence>
<accession>A0ABP0YXK3</accession>
<evidence type="ECO:0000313" key="3">
    <source>
        <dbReference type="Proteomes" id="UP001642487"/>
    </source>
</evidence>
<reference evidence="2 3" key="1">
    <citation type="submission" date="2024-03" db="EMBL/GenBank/DDBJ databases">
        <authorList>
            <person name="Gkanogiannis A."/>
            <person name="Becerra Lopez-Lavalle L."/>
        </authorList>
    </citation>
    <scope>NUCLEOTIDE SEQUENCE [LARGE SCALE GENOMIC DNA]</scope>
</reference>
<evidence type="ECO:0000256" key="1">
    <source>
        <dbReference type="SAM" id="Coils"/>
    </source>
</evidence>
<dbReference type="EMBL" id="OZ021740">
    <property type="protein sequence ID" value="CAK9325066.1"/>
    <property type="molecule type" value="Genomic_DNA"/>
</dbReference>
<protein>
    <submittedName>
        <fullName evidence="2">Uncharacterized protein</fullName>
    </submittedName>
</protein>
<organism evidence="2 3">
    <name type="scientific">Citrullus colocynthis</name>
    <name type="common">colocynth</name>
    <dbReference type="NCBI Taxonomy" id="252529"/>
    <lineage>
        <taxon>Eukaryota</taxon>
        <taxon>Viridiplantae</taxon>
        <taxon>Streptophyta</taxon>
        <taxon>Embryophyta</taxon>
        <taxon>Tracheophyta</taxon>
        <taxon>Spermatophyta</taxon>
        <taxon>Magnoliopsida</taxon>
        <taxon>eudicotyledons</taxon>
        <taxon>Gunneridae</taxon>
        <taxon>Pentapetalae</taxon>
        <taxon>rosids</taxon>
        <taxon>fabids</taxon>
        <taxon>Cucurbitales</taxon>
        <taxon>Cucurbitaceae</taxon>
        <taxon>Benincaseae</taxon>
        <taxon>Citrullus</taxon>
    </lineage>
</organism>
<proteinExistence type="predicted"/>
<keyword evidence="3" id="KW-1185">Reference proteome</keyword>
<dbReference type="Proteomes" id="UP001642487">
    <property type="component" value="Chromosome 6"/>
</dbReference>
<sequence>MRAKISKIYDGTVRMQSEIKDLETKITTLTAEKEASMGGEVKSLTEKVDLLFEDLIRETAVLDNKEDTLKGERKMLTRRFKEVCGRESLCCCRKTEEGASDLRKSVEKLSKDMEGYEKEYQVTDVFMCQYQVKLVLESHPYKEGLLEALQKEHAFELERVRKLKDEIHNLSAQLSSLEFK</sequence>
<feature type="coiled-coil region" evidence="1">
    <location>
        <begin position="146"/>
        <end position="180"/>
    </location>
</feature>
<keyword evidence="1" id="KW-0175">Coiled coil</keyword>
<gene>
    <name evidence="2" type="ORF">CITCOLO1_LOCUS17318</name>
</gene>
<name>A0ABP0YXK3_9ROSI</name>